<dbReference type="Pfam" id="PF00420">
    <property type="entry name" value="Oxidored_q2"/>
    <property type="match status" value="1"/>
</dbReference>
<evidence type="ECO:0000256" key="9">
    <source>
        <dbReference type="ARBA" id="ARBA00031586"/>
    </source>
</evidence>
<evidence type="ECO:0000256" key="4">
    <source>
        <dbReference type="ARBA" id="ARBA00022692"/>
    </source>
</evidence>
<keyword evidence="4 11" id="KW-0812">Transmembrane</keyword>
<dbReference type="InterPro" id="IPR039428">
    <property type="entry name" value="NUOK/Mnh_C1-like"/>
</dbReference>
<keyword evidence="8 11" id="KW-0472">Membrane</keyword>
<dbReference type="AlphaFoldDB" id="D8WHF7"/>
<reference evidence="12" key="1">
    <citation type="journal article" date="2010" name="BMC Genomics">
        <title>Comparative mitogenomics of Braconidae (Insecta: Hymenoptera) and the phylogenetic utility of mitochondrial genomes with special reference to Holometabolous insects.</title>
        <authorList>
            <person name="Wei S.J."/>
            <person name="Shi M."/>
            <person name="Sharkey M.J."/>
            <person name="van Achterberg C."/>
            <person name="Chen X.X."/>
        </authorList>
    </citation>
    <scope>NUCLEOTIDE SEQUENCE</scope>
</reference>
<keyword evidence="6 11" id="KW-1133">Transmembrane helix</keyword>
<geneLocation type="mitochondrion" evidence="12"/>
<evidence type="ECO:0000256" key="10">
    <source>
        <dbReference type="ARBA" id="ARBA00049551"/>
    </source>
</evidence>
<keyword evidence="7" id="KW-0520">NAD</keyword>
<dbReference type="OrthoDB" id="6146597at2759"/>
<evidence type="ECO:0000256" key="8">
    <source>
        <dbReference type="ARBA" id="ARBA00023136"/>
    </source>
</evidence>
<evidence type="ECO:0000256" key="7">
    <source>
        <dbReference type="ARBA" id="ARBA00023027"/>
    </source>
</evidence>
<comment type="subcellular location">
    <subcellularLocation>
        <location evidence="1">Membrane</location>
        <topology evidence="1">Multi-pass membrane protein</topology>
    </subcellularLocation>
</comment>
<evidence type="ECO:0000256" key="6">
    <source>
        <dbReference type="ARBA" id="ARBA00022989"/>
    </source>
</evidence>
<dbReference type="GO" id="GO:0016020">
    <property type="term" value="C:membrane"/>
    <property type="evidence" value="ECO:0007669"/>
    <property type="project" value="UniProtKB-SubCell"/>
</dbReference>
<evidence type="ECO:0000256" key="1">
    <source>
        <dbReference type="ARBA" id="ARBA00004141"/>
    </source>
</evidence>
<proteinExistence type="inferred from homology"/>
<protein>
    <recommendedName>
        <fullName evidence="3">NADH-ubiquinone oxidoreductase chain 4L</fullName>
    </recommendedName>
    <alternativeName>
        <fullName evidence="9">NADH dehydrogenase subunit 4L</fullName>
    </alternativeName>
</protein>
<dbReference type="GO" id="GO:0008137">
    <property type="term" value="F:NADH dehydrogenase (ubiquinone) activity"/>
    <property type="evidence" value="ECO:0007669"/>
    <property type="project" value="UniProtKB-EC"/>
</dbReference>
<keyword evidence="12" id="KW-0496">Mitochondrion</keyword>
<evidence type="ECO:0000256" key="11">
    <source>
        <dbReference type="SAM" id="Phobius"/>
    </source>
</evidence>
<feature type="transmembrane region" description="Helical" evidence="11">
    <location>
        <begin position="20"/>
        <end position="40"/>
    </location>
</feature>
<evidence type="ECO:0000256" key="3">
    <source>
        <dbReference type="ARBA" id="ARBA00016612"/>
    </source>
</evidence>
<sequence length="94" mass="11191">MMMNLKIFFFISSCFMYSYYYKHILLTLISLEFMMVNMIYNLYYLMMINEINLFMITIFLGISVCESVLGLSLLINLVRLSGNDYNNNMKLLKC</sequence>
<evidence type="ECO:0000256" key="5">
    <source>
        <dbReference type="ARBA" id="ARBA00022967"/>
    </source>
</evidence>
<feature type="transmembrane region" description="Helical" evidence="11">
    <location>
        <begin position="52"/>
        <end position="75"/>
    </location>
</feature>
<evidence type="ECO:0000256" key="2">
    <source>
        <dbReference type="ARBA" id="ARBA00010519"/>
    </source>
</evidence>
<dbReference type="EMBL" id="GU097658">
    <property type="protein sequence ID" value="ACY09473.1"/>
    <property type="molecule type" value="Genomic_DNA"/>
</dbReference>
<keyword evidence="5" id="KW-1278">Translocase</keyword>
<comment type="similarity">
    <text evidence="2">Belongs to the complex I subunit 4L family.</text>
</comment>
<evidence type="ECO:0000313" key="12">
    <source>
        <dbReference type="EMBL" id="ACY09473.1"/>
    </source>
</evidence>
<gene>
    <name evidence="12" type="primary">ND4L</name>
</gene>
<comment type="catalytic activity">
    <reaction evidence="10">
        <text>a ubiquinone + NADH + 5 H(+)(in) = a ubiquinol + NAD(+) + 4 H(+)(out)</text>
        <dbReference type="Rhea" id="RHEA:29091"/>
        <dbReference type="Rhea" id="RHEA-COMP:9565"/>
        <dbReference type="Rhea" id="RHEA-COMP:9566"/>
        <dbReference type="ChEBI" id="CHEBI:15378"/>
        <dbReference type="ChEBI" id="CHEBI:16389"/>
        <dbReference type="ChEBI" id="CHEBI:17976"/>
        <dbReference type="ChEBI" id="CHEBI:57540"/>
        <dbReference type="ChEBI" id="CHEBI:57945"/>
        <dbReference type="EC" id="7.1.1.2"/>
    </reaction>
</comment>
<dbReference type="Gene3D" id="1.10.287.3510">
    <property type="match status" value="1"/>
</dbReference>
<accession>D8WHF7</accession>
<name>D8WHF7_APHGI</name>
<organism evidence="12">
    <name type="scientific">Aphidius gifuensis</name>
    <name type="common">Parasitoid wasp</name>
    <dbReference type="NCBI Taxonomy" id="684658"/>
    <lineage>
        <taxon>Eukaryota</taxon>
        <taxon>Metazoa</taxon>
        <taxon>Ecdysozoa</taxon>
        <taxon>Arthropoda</taxon>
        <taxon>Hexapoda</taxon>
        <taxon>Insecta</taxon>
        <taxon>Pterygota</taxon>
        <taxon>Neoptera</taxon>
        <taxon>Endopterygota</taxon>
        <taxon>Hymenoptera</taxon>
        <taxon>Apocrita</taxon>
        <taxon>Ichneumonoidea</taxon>
        <taxon>Braconidae</taxon>
        <taxon>Aphidiinae</taxon>
        <taxon>Aphidius</taxon>
    </lineage>
</organism>
<reference evidence="12" key="2">
    <citation type="submission" date="2018-11" db="EMBL/GenBank/DDBJ databases">
        <authorList>
            <person name="Wei S.J."/>
            <person name="Chen X.X."/>
        </authorList>
    </citation>
    <scope>NUCLEOTIDE SEQUENCE</scope>
</reference>